<comment type="cofactor">
    <cofactor evidence="1">
        <name>Mg(2+)</name>
        <dbReference type="ChEBI" id="CHEBI:18420"/>
    </cofactor>
</comment>
<dbReference type="InterPro" id="IPR020084">
    <property type="entry name" value="NUDIX_hydrolase_CS"/>
</dbReference>
<proteinExistence type="inferred from homology"/>
<dbReference type="AlphaFoldDB" id="A0A2R6Y4B1"/>
<comment type="caution">
    <text evidence="5">The sequence shown here is derived from an EMBL/GenBank/DDBJ whole genome shotgun (WGS) entry which is preliminary data.</text>
</comment>
<sequence length="184" mass="20899">MTHFEPSPEPTIHARTLYTGRIIRLEVHTVRLPDGRTGERELVFHPGAVAILALKDDRVLLVRQFRKALERETWEIPAGKLEPEEDPLAAAKRELLEETGYTASTWHKRGFFYTAPGFCDEGIHLYSAQGLSFLLQQPDADEFLSVHALTREEAQAAVRDGRIIDAKTLLALAWWHPETFSKLT</sequence>
<evidence type="ECO:0000256" key="1">
    <source>
        <dbReference type="ARBA" id="ARBA00001946"/>
    </source>
</evidence>
<evidence type="ECO:0000313" key="6">
    <source>
        <dbReference type="Proteomes" id="UP000244338"/>
    </source>
</evidence>
<dbReference type="EMBL" id="PEBX01000006">
    <property type="protein sequence ID" value="PTQ57511.1"/>
    <property type="molecule type" value="Genomic_DNA"/>
</dbReference>
<organism evidence="5 6">
    <name type="scientific">Candidatus Carbonibacillus altaicus</name>
    <dbReference type="NCBI Taxonomy" id="2163959"/>
    <lineage>
        <taxon>Bacteria</taxon>
        <taxon>Bacillati</taxon>
        <taxon>Bacillota</taxon>
        <taxon>Bacilli</taxon>
        <taxon>Bacillales</taxon>
        <taxon>Candidatus Carbonibacillus</taxon>
    </lineage>
</organism>
<dbReference type="PANTHER" id="PTHR11839:SF18">
    <property type="entry name" value="NUDIX HYDROLASE DOMAIN-CONTAINING PROTEIN"/>
    <property type="match status" value="1"/>
</dbReference>
<dbReference type="PROSITE" id="PS00893">
    <property type="entry name" value="NUDIX_BOX"/>
    <property type="match status" value="1"/>
</dbReference>
<dbReference type="GO" id="GO:0006753">
    <property type="term" value="P:nucleoside phosphate metabolic process"/>
    <property type="evidence" value="ECO:0007669"/>
    <property type="project" value="TreeGrafter"/>
</dbReference>
<gene>
    <name evidence="5" type="ORF">BSOLF_1389</name>
</gene>
<name>A0A2R6Y4B1_9BACL</name>
<dbReference type="GO" id="GO:0019693">
    <property type="term" value="P:ribose phosphate metabolic process"/>
    <property type="evidence" value="ECO:0007669"/>
    <property type="project" value="TreeGrafter"/>
</dbReference>
<evidence type="ECO:0000313" key="5">
    <source>
        <dbReference type="EMBL" id="PTQ57511.1"/>
    </source>
</evidence>
<dbReference type="InterPro" id="IPR020476">
    <property type="entry name" value="Nudix_hydrolase"/>
</dbReference>
<dbReference type="InterPro" id="IPR000086">
    <property type="entry name" value="NUDIX_hydrolase_dom"/>
</dbReference>
<dbReference type="PROSITE" id="PS51462">
    <property type="entry name" value="NUDIX"/>
    <property type="match status" value="1"/>
</dbReference>
<comment type="similarity">
    <text evidence="3">Belongs to the Nudix hydrolase family.</text>
</comment>
<dbReference type="GO" id="GO:0016462">
    <property type="term" value="F:pyrophosphatase activity"/>
    <property type="evidence" value="ECO:0007669"/>
    <property type="project" value="UniProtKB-ARBA"/>
</dbReference>
<dbReference type="InterPro" id="IPR015797">
    <property type="entry name" value="NUDIX_hydrolase-like_dom_sf"/>
</dbReference>
<evidence type="ECO:0000256" key="3">
    <source>
        <dbReference type="RuleBase" id="RU003476"/>
    </source>
</evidence>
<dbReference type="SUPFAM" id="SSF55811">
    <property type="entry name" value="Nudix"/>
    <property type="match status" value="1"/>
</dbReference>
<dbReference type="Proteomes" id="UP000244338">
    <property type="component" value="Unassembled WGS sequence"/>
</dbReference>
<protein>
    <submittedName>
        <fullName evidence="5">ADP-ribose pyrophosphatase</fullName>
    </submittedName>
</protein>
<reference evidence="6" key="1">
    <citation type="journal article" date="2018" name="Sci. Rep.">
        <title>Lignite coal burning seam in the remote Altai Mountains harbors a hydrogen-driven thermophilic microbial community.</title>
        <authorList>
            <person name="Kadnikov V.V."/>
            <person name="Mardanov A.V."/>
            <person name="Ivasenko D.A."/>
            <person name="Antsiferov D.V."/>
            <person name="Beletsky A.V."/>
            <person name="Karnachuk O.V."/>
            <person name="Ravin N.V."/>
        </authorList>
    </citation>
    <scope>NUCLEOTIDE SEQUENCE [LARGE SCALE GENOMIC DNA]</scope>
</reference>
<dbReference type="Pfam" id="PF00293">
    <property type="entry name" value="NUDIX"/>
    <property type="match status" value="1"/>
</dbReference>
<evidence type="ECO:0000259" key="4">
    <source>
        <dbReference type="PROSITE" id="PS51462"/>
    </source>
</evidence>
<keyword evidence="2 3" id="KW-0378">Hydrolase</keyword>
<dbReference type="PANTHER" id="PTHR11839">
    <property type="entry name" value="UDP/ADP-SUGAR PYROPHOSPHATASE"/>
    <property type="match status" value="1"/>
</dbReference>
<dbReference type="PRINTS" id="PR00502">
    <property type="entry name" value="NUDIXFAMILY"/>
</dbReference>
<dbReference type="Gene3D" id="3.90.79.10">
    <property type="entry name" value="Nucleoside Triphosphate Pyrophosphohydrolase"/>
    <property type="match status" value="1"/>
</dbReference>
<dbReference type="FunFam" id="3.90.79.10:FF:000024">
    <property type="entry name" value="ADP-ribose pyrophosphatase"/>
    <property type="match status" value="1"/>
</dbReference>
<dbReference type="GO" id="GO:0005829">
    <property type="term" value="C:cytosol"/>
    <property type="evidence" value="ECO:0007669"/>
    <property type="project" value="TreeGrafter"/>
</dbReference>
<feature type="domain" description="Nudix hydrolase" evidence="4">
    <location>
        <begin position="43"/>
        <end position="171"/>
    </location>
</feature>
<accession>A0A2R6Y4B1</accession>
<evidence type="ECO:0000256" key="2">
    <source>
        <dbReference type="ARBA" id="ARBA00022801"/>
    </source>
</evidence>